<comment type="caution">
    <text evidence="1">The sequence shown here is derived from an EMBL/GenBank/DDBJ whole genome shotgun (WGS) entry which is preliminary data.</text>
</comment>
<evidence type="ECO:0000313" key="1">
    <source>
        <dbReference type="EMBL" id="RSU16122.1"/>
    </source>
</evidence>
<protein>
    <submittedName>
        <fullName evidence="1">Uncharacterized protein</fullName>
    </submittedName>
</protein>
<dbReference type="RefSeq" id="WP_126792201.1">
    <property type="nucleotide sequence ID" value="NZ_CP060720.1"/>
</dbReference>
<proteinExistence type="predicted"/>
<organism evidence="1 2">
    <name type="scientific">Vagococcus carniphilus</name>
    <dbReference type="NCBI Taxonomy" id="218144"/>
    <lineage>
        <taxon>Bacteria</taxon>
        <taxon>Bacillati</taxon>
        <taxon>Bacillota</taxon>
        <taxon>Bacilli</taxon>
        <taxon>Lactobacillales</taxon>
        <taxon>Enterococcaceae</taxon>
        <taxon>Vagococcus</taxon>
    </lineage>
</organism>
<dbReference type="OrthoDB" id="2199395at2"/>
<keyword evidence="2" id="KW-1185">Reference proteome</keyword>
<name>A0A430B725_9ENTE</name>
<gene>
    <name evidence="1" type="ORF">CBF28_03995</name>
</gene>
<dbReference type="EMBL" id="NGKB01000003">
    <property type="protein sequence ID" value="RSU16122.1"/>
    <property type="molecule type" value="Genomic_DNA"/>
</dbReference>
<accession>A0A430B725</accession>
<evidence type="ECO:0000313" key="2">
    <source>
        <dbReference type="Proteomes" id="UP000288028"/>
    </source>
</evidence>
<sequence>MKKIQFSTKGKDGQKKKLLSILAALILILALSGTYAWKSYTDWVRNHMQSLGFDSGKVTIVEEFTPPVITGEGGTITKKVDVLNSTPVASFVRVSMEEQISKLADGATDSAAYKTPEEAGFPVIFDAKEYYLGTEASREWKDMSAKLRLDGAAAPAGLKLFVKGTGANAESALVFETTVKSDSFPANFNFKDEKFLIPVRPEMNFTGNYKKYQNDELDKLKAKDGKSEVKVAQKVSGLVERNTANDTYDVKTTHVDGSAADKNLGYWGYKTKVNNALKEADWAGQNVFVKAGTQVTPQKGTAFDNGKVGSLVSDKITINYSTAGVVAGSGKSFDFKANLGNAKWFYNEDDGYFYYMTPLNSGTQTSASVINSITFAKDPTFNLVAYDLHVGSEAIPASRIMLTTKTQGGNITPENKAKYDKDNKVTESNGAGFGLTVDKHENLLNYLSGQATIEDSETPVTEK</sequence>
<dbReference type="AlphaFoldDB" id="A0A430B725"/>
<reference evidence="1 2" key="1">
    <citation type="submission" date="2017-05" db="EMBL/GenBank/DDBJ databases">
        <title>Vagococcus spp. assemblies.</title>
        <authorList>
            <person name="Gulvik C.A."/>
        </authorList>
    </citation>
    <scope>NUCLEOTIDE SEQUENCE [LARGE SCALE GENOMIC DNA]</scope>
    <source>
        <strain evidence="1 2">SS1714</strain>
    </source>
</reference>
<dbReference type="GeneID" id="95581380"/>
<dbReference type="Proteomes" id="UP000288028">
    <property type="component" value="Unassembled WGS sequence"/>
</dbReference>